<organism evidence="2 3">
    <name type="scientific">Pseudomonas phage SPA01</name>
    <dbReference type="NCBI Taxonomy" id="3003719"/>
    <lineage>
        <taxon>Viruses</taxon>
        <taxon>Duplodnaviria</taxon>
        <taxon>Heunggongvirae</taxon>
        <taxon>Uroviricota</taxon>
        <taxon>Caudoviricetes</taxon>
        <taxon>Vandenendeviridae</taxon>
        <taxon>Skurskavirinae</taxon>
        <taxon>Pakpunavirus</taxon>
        <taxon>Pakpunavirus SPA01</taxon>
    </lineage>
</organism>
<evidence type="ECO:0000259" key="1">
    <source>
        <dbReference type="Pfam" id="PF13392"/>
    </source>
</evidence>
<evidence type="ECO:0000313" key="2">
    <source>
        <dbReference type="EMBL" id="WFG74109.1"/>
    </source>
</evidence>
<dbReference type="Pfam" id="PF13392">
    <property type="entry name" value="HNH_3"/>
    <property type="match status" value="1"/>
</dbReference>
<dbReference type="InterPro" id="IPR003615">
    <property type="entry name" value="HNH_nuc"/>
</dbReference>
<protein>
    <recommendedName>
        <fullName evidence="1">HNH nuclease domain-containing protein</fullName>
    </recommendedName>
</protein>
<dbReference type="Gene3D" id="3.90.75.20">
    <property type="match status" value="1"/>
</dbReference>
<reference evidence="2 3" key="1">
    <citation type="submission" date="2022-11" db="EMBL/GenBank/DDBJ databases">
        <authorList>
            <person name="Naknaen A."/>
            <person name="Wannasrichan W."/>
            <person name="Poochit P."/>
            <person name="Chaikeeratisak V."/>
        </authorList>
    </citation>
    <scope>NUCLEOTIDE SEQUENCE [LARGE SCALE GENOMIC DNA]</scope>
</reference>
<accession>A0A9Y1R005</accession>
<dbReference type="EMBL" id="OP875100">
    <property type="protein sequence ID" value="WFG74109.1"/>
    <property type="molecule type" value="Genomic_DNA"/>
</dbReference>
<sequence>MDNQQQNTLEVFKIVIDFPRLEVSNKGNVRCSKTHKPRYTRVNKQGYRVVQTKVNGKRHTLKVHRLVAELFLPVPSSEISDRCAGEHWKKVVVKHIDNNKLNNSSDNLEWDRQSGNAKDAWREGLIPSLKGSSNGRATITEALVHKLCSSFEKGMMPKEAADTYGVSIQQASKIRAGIQWKHIWSLYDIKVRRRNKG</sequence>
<evidence type="ECO:0000313" key="3">
    <source>
        <dbReference type="Proteomes" id="UP001213466"/>
    </source>
</evidence>
<feature type="domain" description="HNH nuclease" evidence="1">
    <location>
        <begin position="62"/>
        <end position="110"/>
    </location>
</feature>
<name>A0A9Y1R005_9CAUD</name>
<gene>
    <name evidence="2" type="ORF">DOEKDBNA_00068</name>
</gene>
<keyword evidence="3" id="KW-1185">Reference proteome</keyword>
<dbReference type="SUPFAM" id="SSF54060">
    <property type="entry name" value="His-Me finger endonucleases"/>
    <property type="match status" value="1"/>
</dbReference>
<dbReference type="Proteomes" id="UP001213466">
    <property type="component" value="Segment"/>
</dbReference>
<proteinExistence type="predicted"/>
<dbReference type="InterPro" id="IPR044925">
    <property type="entry name" value="His-Me_finger_sf"/>
</dbReference>